<evidence type="ECO:0000313" key="1">
    <source>
        <dbReference type="EMBL" id="GIJ50782.1"/>
    </source>
</evidence>
<dbReference type="InterPro" id="IPR043746">
    <property type="entry name" value="DUF5691"/>
</dbReference>
<reference evidence="1" key="1">
    <citation type="submission" date="2021-01" db="EMBL/GenBank/DDBJ databases">
        <title>Whole genome shotgun sequence of Virgisporangium aliadipatigenens NBRC 105644.</title>
        <authorList>
            <person name="Komaki H."/>
            <person name="Tamura T."/>
        </authorList>
    </citation>
    <scope>NUCLEOTIDE SEQUENCE</scope>
    <source>
        <strain evidence="1">NBRC 105644</strain>
    </source>
</reference>
<accession>A0A8J3YUK7</accession>
<keyword evidence="2" id="KW-1185">Reference proteome</keyword>
<dbReference type="Proteomes" id="UP000619260">
    <property type="component" value="Unassembled WGS sequence"/>
</dbReference>
<gene>
    <name evidence="1" type="ORF">Val02_76680</name>
</gene>
<dbReference type="EMBL" id="BOPF01000039">
    <property type="protein sequence ID" value="GIJ50782.1"/>
    <property type="molecule type" value="Genomic_DNA"/>
</dbReference>
<dbReference type="RefSeq" id="WP_203904204.1">
    <property type="nucleotide sequence ID" value="NZ_BOPF01000039.1"/>
</dbReference>
<dbReference type="AlphaFoldDB" id="A0A8J3YUK7"/>
<sequence length="502" mass="54936">MSSEDRSLQGPQWTDVVSAALVGTDRRPVPGGPGALLDAAAAQGLRMRAGVRAEAGVALPEAAPEETVPAAPRAAAVRLAGLLDPVRVAGAARNAETRLELVDEWLGAGRRAPGELLPELLDLGRRHRQLRPALAKAGGERARWLAVQRDEWRYLLGETDEREIVKGWDLAPIGRRVGHLSAVRRRDPHLARMQLTTTWDSETAEDRAALLKTFHIGLSRVDEDILERALDDPRREVRVVALDLLARLPDSAYALRMAVRARGCVRVDGARVDVRPPAQCDRSMQRDGVTARAPAGTGQRAWWLEEVLARTPLGTWGRPETLLDKAIDDEWTGVLRRGLGRAAAGQDNSEWAAVMVDRLWSEPSTSQRPDDRLLLEALYEVLPVDLRAERAAAVLRRDPGRATAAGVERLLELCPRPWPRPLAEAAVDALGVLIRGGASAWRLAGLTALAGTRLPVSTVDGLGALRDTLAGHRPDDPRLSAVDHLTDVLRFRYRMNEELTRD</sequence>
<proteinExistence type="predicted"/>
<name>A0A8J3YUK7_9ACTN</name>
<comment type="caution">
    <text evidence="1">The sequence shown here is derived from an EMBL/GenBank/DDBJ whole genome shotgun (WGS) entry which is preliminary data.</text>
</comment>
<organism evidence="1 2">
    <name type="scientific">Virgisporangium aliadipatigenens</name>
    <dbReference type="NCBI Taxonomy" id="741659"/>
    <lineage>
        <taxon>Bacteria</taxon>
        <taxon>Bacillati</taxon>
        <taxon>Actinomycetota</taxon>
        <taxon>Actinomycetes</taxon>
        <taxon>Micromonosporales</taxon>
        <taxon>Micromonosporaceae</taxon>
        <taxon>Virgisporangium</taxon>
    </lineage>
</organism>
<evidence type="ECO:0000313" key="2">
    <source>
        <dbReference type="Proteomes" id="UP000619260"/>
    </source>
</evidence>
<protein>
    <submittedName>
        <fullName evidence="1">Uncharacterized protein</fullName>
    </submittedName>
</protein>
<dbReference type="Pfam" id="PF18944">
    <property type="entry name" value="DUF5691"/>
    <property type="match status" value="1"/>
</dbReference>